<accession>A0A1V9X8N4</accession>
<feature type="region of interest" description="Disordered" evidence="6">
    <location>
        <begin position="175"/>
        <end position="199"/>
    </location>
</feature>
<dbReference type="InParanoid" id="A0A1V9X8N4"/>
<keyword evidence="4" id="KW-0862">Zinc</keyword>
<dbReference type="InterPro" id="IPR050329">
    <property type="entry name" value="GLI_C2H2-zinc-finger"/>
</dbReference>
<dbReference type="EMBL" id="MNPL01019355">
    <property type="protein sequence ID" value="OQR69935.1"/>
    <property type="molecule type" value="Genomic_DNA"/>
</dbReference>
<organism evidence="8 9">
    <name type="scientific">Tropilaelaps mercedesae</name>
    <dbReference type="NCBI Taxonomy" id="418985"/>
    <lineage>
        <taxon>Eukaryota</taxon>
        <taxon>Metazoa</taxon>
        <taxon>Ecdysozoa</taxon>
        <taxon>Arthropoda</taxon>
        <taxon>Chelicerata</taxon>
        <taxon>Arachnida</taxon>
        <taxon>Acari</taxon>
        <taxon>Parasitiformes</taxon>
        <taxon>Mesostigmata</taxon>
        <taxon>Gamasina</taxon>
        <taxon>Dermanyssoidea</taxon>
        <taxon>Laelapidae</taxon>
        <taxon>Tropilaelaps</taxon>
    </lineage>
</organism>
<feature type="domain" description="C2H2-type" evidence="7">
    <location>
        <begin position="88"/>
        <end position="117"/>
    </location>
</feature>
<dbReference type="PROSITE" id="PS50157">
    <property type="entry name" value="ZINC_FINGER_C2H2_2"/>
    <property type="match status" value="2"/>
</dbReference>
<keyword evidence="2" id="KW-0677">Repeat</keyword>
<sequence>MSENTPQAVTPKRSALATLNSASPTFSPSPSPSSKFSRGRPRLDAITSLIREGSTSPCQIKCDVCNRVFPRGKSLQAHLRTHTGERPYHCDYPDCTKAFAQSGQLKTHQRLHTGEKPFKCTAPEGCTNRFTHANRHCPLHPYAPLVRTESSLDVCDNTENKSQDVVEWLERYRQQKKRPKRVLGAEFDQMAPPSPDAPASMNLLEEQALETPLTTAAATAAVAPHDDTPVSRDETAENDESCSVLSASKGSAFQDESENPCAPCPPLNPNSSPPCGASPVEPFQRCGQISTASGSSAVTPVLQRPPQPTTPRSHVASSPRVLTLLNSSALLLSPQAHKPRALPVSPSASTPPSVLVSPPPSRTVDSSPFLTPTSPISALSRPAPTTPKSSFTPPPAKRYLREIARTRLEGALALMELSTSPRSPRPSVIVNGVLDLSKSQL</sequence>
<dbReference type="GO" id="GO:0008270">
    <property type="term" value="F:zinc ion binding"/>
    <property type="evidence" value="ECO:0007669"/>
    <property type="project" value="UniProtKB-KW"/>
</dbReference>
<evidence type="ECO:0000256" key="6">
    <source>
        <dbReference type="SAM" id="MobiDB-lite"/>
    </source>
</evidence>
<dbReference type="GO" id="GO:0000978">
    <property type="term" value="F:RNA polymerase II cis-regulatory region sequence-specific DNA binding"/>
    <property type="evidence" value="ECO:0007669"/>
    <property type="project" value="TreeGrafter"/>
</dbReference>
<dbReference type="SMART" id="SM00355">
    <property type="entry name" value="ZnF_C2H2"/>
    <property type="match status" value="2"/>
</dbReference>
<evidence type="ECO:0000256" key="4">
    <source>
        <dbReference type="ARBA" id="ARBA00022833"/>
    </source>
</evidence>
<comment type="caution">
    <text evidence="8">The sequence shown here is derived from an EMBL/GenBank/DDBJ whole genome shotgun (WGS) entry which is preliminary data.</text>
</comment>
<dbReference type="GO" id="GO:0045944">
    <property type="term" value="P:positive regulation of transcription by RNA polymerase II"/>
    <property type="evidence" value="ECO:0007669"/>
    <property type="project" value="UniProtKB-ARBA"/>
</dbReference>
<dbReference type="PANTHER" id="PTHR19818:SF166">
    <property type="entry name" value="C2H2-TYPE DOMAIN-CONTAINING PROTEIN"/>
    <property type="match status" value="1"/>
</dbReference>
<dbReference type="PROSITE" id="PS00028">
    <property type="entry name" value="ZINC_FINGER_C2H2_1"/>
    <property type="match status" value="2"/>
</dbReference>
<feature type="compositionally biased region" description="Low complexity" evidence="6">
    <location>
        <begin position="382"/>
        <end position="391"/>
    </location>
</feature>
<evidence type="ECO:0000256" key="1">
    <source>
        <dbReference type="ARBA" id="ARBA00022723"/>
    </source>
</evidence>
<evidence type="ECO:0000256" key="5">
    <source>
        <dbReference type="PROSITE-ProRule" id="PRU00042"/>
    </source>
</evidence>
<dbReference type="FunFam" id="3.30.160.60:FF:000474">
    <property type="entry name" value="zinc finger protein 367"/>
    <property type="match status" value="1"/>
</dbReference>
<evidence type="ECO:0000256" key="2">
    <source>
        <dbReference type="ARBA" id="ARBA00022737"/>
    </source>
</evidence>
<evidence type="ECO:0000313" key="9">
    <source>
        <dbReference type="Proteomes" id="UP000192247"/>
    </source>
</evidence>
<dbReference type="SUPFAM" id="SSF57667">
    <property type="entry name" value="beta-beta-alpha zinc fingers"/>
    <property type="match status" value="1"/>
</dbReference>
<feature type="region of interest" description="Disordered" evidence="6">
    <location>
        <begin position="293"/>
        <end position="319"/>
    </location>
</feature>
<dbReference type="InterPro" id="IPR036236">
    <property type="entry name" value="Znf_C2H2_sf"/>
</dbReference>
<feature type="region of interest" description="Disordered" evidence="6">
    <location>
        <begin position="337"/>
        <end position="397"/>
    </location>
</feature>
<keyword evidence="9" id="KW-1185">Reference proteome</keyword>
<dbReference type="InterPro" id="IPR013087">
    <property type="entry name" value="Znf_C2H2_type"/>
</dbReference>
<protein>
    <recommendedName>
        <fullName evidence="7">C2H2-type domain-containing protein</fullName>
    </recommendedName>
</protein>
<proteinExistence type="predicted"/>
<dbReference type="Gene3D" id="3.30.160.60">
    <property type="entry name" value="Classic Zinc Finger"/>
    <property type="match status" value="2"/>
</dbReference>
<feature type="region of interest" description="Disordered" evidence="6">
    <location>
        <begin position="220"/>
        <end position="265"/>
    </location>
</feature>
<dbReference type="Proteomes" id="UP000192247">
    <property type="component" value="Unassembled WGS sequence"/>
</dbReference>
<dbReference type="AlphaFoldDB" id="A0A1V9X8N4"/>
<keyword evidence="1" id="KW-0479">Metal-binding</keyword>
<dbReference type="Pfam" id="PF00096">
    <property type="entry name" value="zf-C2H2"/>
    <property type="match status" value="1"/>
</dbReference>
<dbReference type="OrthoDB" id="3437960at2759"/>
<dbReference type="Pfam" id="PF13912">
    <property type="entry name" value="zf-C2H2_6"/>
    <property type="match status" value="1"/>
</dbReference>
<reference evidence="8 9" key="1">
    <citation type="journal article" date="2017" name="Gigascience">
        <title>Draft genome of the honey bee ectoparasitic mite, Tropilaelaps mercedesae, is shaped by the parasitic life history.</title>
        <authorList>
            <person name="Dong X."/>
            <person name="Armstrong S.D."/>
            <person name="Xia D."/>
            <person name="Makepeace B.L."/>
            <person name="Darby A.C."/>
            <person name="Kadowaki T."/>
        </authorList>
    </citation>
    <scope>NUCLEOTIDE SEQUENCE [LARGE SCALE GENOMIC DNA]</scope>
    <source>
        <strain evidence="8">Wuxi-XJTLU</strain>
    </source>
</reference>
<feature type="compositionally biased region" description="Basic and acidic residues" evidence="6">
    <location>
        <begin position="224"/>
        <end position="235"/>
    </location>
</feature>
<gene>
    <name evidence="8" type="ORF">BIW11_11957</name>
</gene>
<feature type="compositionally biased region" description="Low complexity" evidence="6">
    <location>
        <begin position="341"/>
        <end position="356"/>
    </location>
</feature>
<feature type="compositionally biased region" description="Polar residues" evidence="6">
    <location>
        <begin position="241"/>
        <end position="251"/>
    </location>
</feature>
<feature type="domain" description="C2H2-type" evidence="7">
    <location>
        <begin position="60"/>
        <end position="87"/>
    </location>
</feature>
<evidence type="ECO:0000313" key="8">
    <source>
        <dbReference type="EMBL" id="OQR69935.1"/>
    </source>
</evidence>
<dbReference type="GO" id="GO:0000981">
    <property type="term" value="F:DNA-binding transcription factor activity, RNA polymerase II-specific"/>
    <property type="evidence" value="ECO:0007669"/>
    <property type="project" value="TreeGrafter"/>
</dbReference>
<evidence type="ECO:0000256" key="3">
    <source>
        <dbReference type="ARBA" id="ARBA00022771"/>
    </source>
</evidence>
<dbReference type="STRING" id="418985.A0A1V9X8N4"/>
<keyword evidence="3 5" id="KW-0863">Zinc-finger</keyword>
<dbReference type="PANTHER" id="PTHR19818">
    <property type="entry name" value="ZINC FINGER PROTEIN ZIC AND GLI"/>
    <property type="match status" value="1"/>
</dbReference>
<name>A0A1V9X8N4_9ACAR</name>
<feature type="region of interest" description="Disordered" evidence="6">
    <location>
        <begin position="1"/>
        <end position="41"/>
    </location>
</feature>
<feature type="compositionally biased region" description="Polar residues" evidence="6">
    <location>
        <begin position="365"/>
        <end position="377"/>
    </location>
</feature>
<feature type="compositionally biased region" description="Low complexity" evidence="6">
    <location>
        <begin position="21"/>
        <end position="36"/>
    </location>
</feature>
<dbReference type="GO" id="GO:0005634">
    <property type="term" value="C:nucleus"/>
    <property type="evidence" value="ECO:0007669"/>
    <property type="project" value="UniProtKB-ARBA"/>
</dbReference>
<evidence type="ECO:0000259" key="7">
    <source>
        <dbReference type="PROSITE" id="PS50157"/>
    </source>
</evidence>